<keyword evidence="2" id="KW-1185">Reference proteome</keyword>
<comment type="caution">
    <text evidence="1">The sequence shown here is derived from an EMBL/GenBank/DDBJ whole genome shotgun (WGS) entry which is preliminary data.</text>
</comment>
<proteinExistence type="predicted"/>
<dbReference type="Proteomes" id="UP000193010">
    <property type="component" value="Unassembled WGS sequence"/>
</dbReference>
<sequence length="77" mass="8480">MPESNEPRTRGCDGPWGDTGGGCEHHLAFGDQNGRRRGSDVALCVHRNRFRDRTGFRERRVVGGSVTGLRGCRGIAR</sequence>
<organism evidence="1 2">
    <name type="scientific">Mycobacterium florentinum</name>
    <dbReference type="NCBI Taxonomy" id="292462"/>
    <lineage>
        <taxon>Bacteria</taxon>
        <taxon>Bacillati</taxon>
        <taxon>Actinomycetota</taxon>
        <taxon>Actinomycetes</taxon>
        <taxon>Mycobacteriales</taxon>
        <taxon>Mycobacteriaceae</taxon>
        <taxon>Mycobacterium</taxon>
        <taxon>Mycobacterium simiae complex</taxon>
    </lineage>
</organism>
<evidence type="ECO:0000313" key="2">
    <source>
        <dbReference type="Proteomes" id="UP000193010"/>
    </source>
</evidence>
<evidence type="ECO:0000313" key="1">
    <source>
        <dbReference type="EMBL" id="ORV52021.1"/>
    </source>
</evidence>
<gene>
    <name evidence="1" type="ORF">AWC05_20950</name>
</gene>
<accession>A0A1X1U5B4</accession>
<dbReference type="RefSeq" id="WP_085222152.1">
    <property type="nucleotide sequence ID" value="NZ_AP022576.1"/>
</dbReference>
<reference evidence="1 2" key="1">
    <citation type="submission" date="2016-01" db="EMBL/GenBank/DDBJ databases">
        <title>The new phylogeny of the genus Mycobacterium.</title>
        <authorList>
            <person name="Tarcisio F."/>
            <person name="Conor M."/>
            <person name="Antonella G."/>
            <person name="Elisabetta G."/>
            <person name="Giulia F.S."/>
            <person name="Sara T."/>
            <person name="Anna F."/>
            <person name="Clotilde B."/>
            <person name="Roberto B."/>
            <person name="Veronica D.S."/>
            <person name="Fabio R."/>
            <person name="Monica P."/>
            <person name="Olivier J."/>
            <person name="Enrico T."/>
            <person name="Nicola S."/>
        </authorList>
    </citation>
    <scope>NUCLEOTIDE SEQUENCE [LARGE SCALE GENOMIC DNA]</scope>
    <source>
        <strain evidence="1 2">DSM 44852</strain>
    </source>
</reference>
<name>A0A1X1U5B4_MYCFL</name>
<protein>
    <submittedName>
        <fullName evidence="1">Uncharacterized protein</fullName>
    </submittedName>
</protein>
<dbReference type="AlphaFoldDB" id="A0A1X1U5B4"/>
<dbReference type="EMBL" id="LQOV01000015">
    <property type="protein sequence ID" value="ORV52021.1"/>
    <property type="molecule type" value="Genomic_DNA"/>
</dbReference>